<dbReference type="InterPro" id="IPR004659">
    <property type="entry name" value="RNase_E/G"/>
</dbReference>
<proteinExistence type="predicted"/>
<comment type="caution">
    <text evidence="7">The sequence shown here is derived from an EMBL/GenBank/DDBJ whole genome shotgun (WGS) entry which is preliminary data.</text>
</comment>
<reference evidence="7 8" key="1">
    <citation type="submission" date="2019-01" db="EMBL/GenBank/DDBJ databases">
        <title>Chengkuizengella sp. nov., isolated from deep-sea sediment of East Pacific Ocean.</title>
        <authorList>
            <person name="Yang J."/>
            <person name="Lai Q."/>
            <person name="Shao Z."/>
        </authorList>
    </citation>
    <scope>NUCLEOTIDE SEQUENCE [LARGE SCALE GENOMIC DNA]</scope>
    <source>
        <strain evidence="7 8">YPA3-1-1</strain>
    </source>
</reference>
<dbReference type="InterPro" id="IPR012340">
    <property type="entry name" value="NA-bd_OB-fold"/>
</dbReference>
<gene>
    <name evidence="7" type="ORF">ERL59_12465</name>
</gene>
<dbReference type="RefSeq" id="WP_160646574.1">
    <property type="nucleotide sequence ID" value="NZ_SIJB01000027.1"/>
</dbReference>
<evidence type="ECO:0000256" key="3">
    <source>
        <dbReference type="ARBA" id="ARBA00022801"/>
    </source>
</evidence>
<keyword evidence="8" id="KW-1185">Reference proteome</keyword>
<protein>
    <submittedName>
        <fullName evidence="7">Rne/Rng family ribonuclease</fullName>
    </submittedName>
</protein>
<dbReference type="GO" id="GO:0006364">
    <property type="term" value="P:rRNA processing"/>
    <property type="evidence" value="ECO:0007669"/>
    <property type="project" value="TreeGrafter"/>
</dbReference>
<dbReference type="GO" id="GO:0016787">
    <property type="term" value="F:hydrolase activity"/>
    <property type="evidence" value="ECO:0007669"/>
    <property type="project" value="UniProtKB-KW"/>
</dbReference>
<dbReference type="PROSITE" id="PS50126">
    <property type="entry name" value="S1"/>
    <property type="match status" value="1"/>
</dbReference>
<evidence type="ECO:0000259" key="6">
    <source>
        <dbReference type="PROSITE" id="PS50126"/>
    </source>
</evidence>
<keyword evidence="5" id="KW-0694">RNA-binding</keyword>
<dbReference type="OrthoDB" id="9804278at2"/>
<dbReference type="NCBIfam" id="TIGR00757">
    <property type="entry name" value="RNaseEG"/>
    <property type="match status" value="1"/>
</dbReference>
<dbReference type="Gene3D" id="2.40.50.140">
    <property type="entry name" value="Nucleic acid-binding proteins"/>
    <property type="match status" value="1"/>
</dbReference>
<dbReference type="GO" id="GO:0004540">
    <property type="term" value="F:RNA nuclease activity"/>
    <property type="evidence" value="ECO:0007669"/>
    <property type="project" value="InterPro"/>
</dbReference>
<dbReference type="GO" id="GO:0003723">
    <property type="term" value="F:RNA binding"/>
    <property type="evidence" value="ECO:0007669"/>
    <property type="project" value="UniProtKB-KW"/>
</dbReference>
<dbReference type="GO" id="GO:0046872">
    <property type="term" value="F:metal ion binding"/>
    <property type="evidence" value="ECO:0007669"/>
    <property type="project" value="UniProtKB-KW"/>
</dbReference>
<keyword evidence="2" id="KW-0479">Metal-binding</keyword>
<accession>A0A6N9Q4U5</accession>
<dbReference type="SUPFAM" id="SSF50249">
    <property type="entry name" value="Nucleic acid-binding proteins"/>
    <property type="match status" value="1"/>
</dbReference>
<dbReference type="InterPro" id="IPR019307">
    <property type="entry name" value="RNA-bd_AU-1/RNase_E/G"/>
</dbReference>
<dbReference type="AlphaFoldDB" id="A0A6N9Q4U5"/>
<dbReference type="Pfam" id="PF10150">
    <property type="entry name" value="RNase_E_G"/>
    <property type="match status" value="1"/>
</dbReference>
<keyword evidence="4" id="KW-0460">Magnesium</keyword>
<dbReference type="EMBL" id="SIJB01000027">
    <property type="protein sequence ID" value="NBI29771.1"/>
    <property type="molecule type" value="Genomic_DNA"/>
</dbReference>
<evidence type="ECO:0000313" key="8">
    <source>
        <dbReference type="Proteomes" id="UP000448943"/>
    </source>
</evidence>
<evidence type="ECO:0000256" key="5">
    <source>
        <dbReference type="ARBA" id="ARBA00022884"/>
    </source>
</evidence>
<sequence>MKRIVIHYEKDVTEVAYTLDGQLIEYYVEETMDKQSVGNVYKGKVVNVLPGMEAAFVDIGKGKNAFLYRDDLLPINLEQKPKNKPSIQELIHVGQEIMVQIYKEPLGKKGAKITTHYNMPGRYVVYVPSGNYVAVSRKIESNDERERLKSIGEAIRINEEGLILRTVTENASKDTLNKDIIEIREIWKEIESRFESSTAPAELYQELGISLRIVRDLFTTEVQEIIIDDVQKAEVIKQFVHNISPSLSDRVKLYESNSDPIFESFDIQKQIEQFYKSKIWLDNGGYIVVDETEALTVIDVNTGKYTGKVDLEQTVFETNLEAVEKIVRLLRLRDIGGIIIIDFIDMEIQTHRDEITKKLENAIQYDRTKTTVMGWTKLGLFEMTRKKARNMNNSPVKVCPKCNRIL</sequence>
<name>A0A6N9Q4U5_9BACL</name>
<comment type="cofactor">
    <cofactor evidence="1">
        <name>Mg(2+)</name>
        <dbReference type="ChEBI" id="CHEBI:18420"/>
    </cofactor>
</comment>
<keyword evidence="3" id="KW-0378">Hydrolase</keyword>
<dbReference type="GO" id="GO:0005737">
    <property type="term" value="C:cytoplasm"/>
    <property type="evidence" value="ECO:0007669"/>
    <property type="project" value="TreeGrafter"/>
</dbReference>
<evidence type="ECO:0000256" key="4">
    <source>
        <dbReference type="ARBA" id="ARBA00022842"/>
    </source>
</evidence>
<evidence type="ECO:0000256" key="2">
    <source>
        <dbReference type="ARBA" id="ARBA00022723"/>
    </source>
</evidence>
<dbReference type="PANTHER" id="PTHR30001">
    <property type="entry name" value="RIBONUCLEASE"/>
    <property type="match status" value="1"/>
</dbReference>
<evidence type="ECO:0000256" key="1">
    <source>
        <dbReference type="ARBA" id="ARBA00001946"/>
    </source>
</evidence>
<feature type="domain" description="S1 motif" evidence="6">
    <location>
        <begin position="38"/>
        <end position="116"/>
    </location>
</feature>
<dbReference type="Pfam" id="PF00575">
    <property type="entry name" value="S1"/>
    <property type="match status" value="1"/>
</dbReference>
<evidence type="ECO:0000313" key="7">
    <source>
        <dbReference type="EMBL" id="NBI29771.1"/>
    </source>
</evidence>
<dbReference type="InterPro" id="IPR003029">
    <property type="entry name" value="S1_domain"/>
</dbReference>
<organism evidence="7 8">
    <name type="scientific">Chengkuizengella marina</name>
    <dbReference type="NCBI Taxonomy" id="2507566"/>
    <lineage>
        <taxon>Bacteria</taxon>
        <taxon>Bacillati</taxon>
        <taxon>Bacillota</taxon>
        <taxon>Bacilli</taxon>
        <taxon>Bacillales</taxon>
        <taxon>Paenibacillaceae</taxon>
        <taxon>Chengkuizengella</taxon>
    </lineage>
</organism>
<dbReference type="Proteomes" id="UP000448943">
    <property type="component" value="Unassembled WGS sequence"/>
</dbReference>
<dbReference type="PANTHER" id="PTHR30001:SF0">
    <property type="entry name" value="RIBONUCLEASE G"/>
    <property type="match status" value="1"/>
</dbReference>
<dbReference type="CDD" id="cd04453">
    <property type="entry name" value="S1_RNase_E"/>
    <property type="match status" value="1"/>
</dbReference>
<dbReference type="SMART" id="SM00316">
    <property type="entry name" value="S1"/>
    <property type="match status" value="1"/>
</dbReference>